<reference evidence="1" key="1">
    <citation type="submission" date="2021-03" db="EMBL/GenBank/DDBJ databases">
        <authorList>
            <person name="Tagirdzhanova G."/>
        </authorList>
    </citation>
    <scope>NUCLEOTIDE SEQUENCE</scope>
</reference>
<evidence type="ECO:0000313" key="1">
    <source>
        <dbReference type="EMBL" id="CAF9920985.1"/>
    </source>
</evidence>
<dbReference type="EMBL" id="CAJPDT010000026">
    <property type="protein sequence ID" value="CAF9920985.1"/>
    <property type="molecule type" value="Genomic_DNA"/>
</dbReference>
<sequence>MAATEEQIKEDQLKWSSAPNYAAVLHLNRQYLHGEAMTTPYDHFPVGNENKPGTDVLRLHDYGFLVYDWVSGGHAGPLFAPGALPSDLSDTCKNHYYELQKRDCVRLLAPVALFEHDALKTFLRSLQAHPDIVTGIIGKGLDRLFPHTDIAESSDVRFSLHIGTRAYPIIRRRLASTVIGLTDAVYETCAWAGPDPKAPDLSAWKCDALSRALPLEFWVATKRWDGMVRVGVLVKELALAAGLKAVFDEVAEGGVGLRIVSSVGGAQ</sequence>
<accession>A0A8H3FCC3</accession>
<keyword evidence="2" id="KW-1185">Reference proteome</keyword>
<dbReference type="AlphaFoldDB" id="A0A8H3FCC3"/>
<gene>
    <name evidence="1" type="ORF">IMSHALPRED_005060</name>
</gene>
<comment type="caution">
    <text evidence="1">The sequence shown here is derived from an EMBL/GenBank/DDBJ whole genome shotgun (WGS) entry which is preliminary data.</text>
</comment>
<proteinExistence type="predicted"/>
<name>A0A8H3FCC3_9LECA</name>
<organism evidence="1 2">
    <name type="scientific">Imshaugia aleurites</name>
    <dbReference type="NCBI Taxonomy" id="172621"/>
    <lineage>
        <taxon>Eukaryota</taxon>
        <taxon>Fungi</taxon>
        <taxon>Dikarya</taxon>
        <taxon>Ascomycota</taxon>
        <taxon>Pezizomycotina</taxon>
        <taxon>Lecanoromycetes</taxon>
        <taxon>OSLEUM clade</taxon>
        <taxon>Lecanoromycetidae</taxon>
        <taxon>Lecanorales</taxon>
        <taxon>Lecanorineae</taxon>
        <taxon>Parmeliaceae</taxon>
        <taxon>Imshaugia</taxon>
    </lineage>
</organism>
<dbReference type="Proteomes" id="UP000664534">
    <property type="component" value="Unassembled WGS sequence"/>
</dbReference>
<evidence type="ECO:0000313" key="2">
    <source>
        <dbReference type="Proteomes" id="UP000664534"/>
    </source>
</evidence>
<protein>
    <submittedName>
        <fullName evidence="1">Uncharacterized protein</fullName>
    </submittedName>
</protein>
<dbReference type="OrthoDB" id="5227598at2759"/>